<dbReference type="AlphaFoldDB" id="A0A9D2Q8E6"/>
<dbReference type="InterPro" id="IPR038610">
    <property type="entry name" value="FliK-like_C_sf"/>
</dbReference>
<evidence type="ECO:0000259" key="1">
    <source>
        <dbReference type="Pfam" id="PF02120"/>
    </source>
</evidence>
<comment type="caution">
    <text evidence="2">The sequence shown here is derived from an EMBL/GenBank/DDBJ whole genome shotgun (WGS) entry which is preliminary data.</text>
</comment>
<feature type="domain" description="Flagellar hook-length control protein-like C-terminal" evidence="1">
    <location>
        <begin position="261"/>
        <end position="343"/>
    </location>
</feature>
<protein>
    <submittedName>
        <fullName evidence="2">Flagellar hook-length control protein FliK</fullName>
    </submittedName>
</protein>
<dbReference type="InterPro" id="IPR021136">
    <property type="entry name" value="Flagellar_hook_control-like_C"/>
</dbReference>
<dbReference type="EMBL" id="DWWA01000041">
    <property type="protein sequence ID" value="HJC72780.1"/>
    <property type="molecule type" value="Genomic_DNA"/>
</dbReference>
<keyword evidence="2" id="KW-0969">Cilium</keyword>
<keyword evidence="2" id="KW-0966">Cell projection</keyword>
<organism evidence="2 3">
    <name type="scientific">Candidatus Ruthenibacterium merdavium</name>
    <dbReference type="NCBI Taxonomy" id="2838752"/>
    <lineage>
        <taxon>Bacteria</taxon>
        <taxon>Bacillati</taxon>
        <taxon>Bacillota</taxon>
        <taxon>Clostridia</taxon>
        <taxon>Eubacteriales</taxon>
        <taxon>Oscillospiraceae</taxon>
        <taxon>Ruthenibacterium</taxon>
    </lineage>
</organism>
<reference evidence="2" key="2">
    <citation type="submission" date="2021-04" db="EMBL/GenBank/DDBJ databases">
        <authorList>
            <person name="Gilroy R."/>
        </authorList>
    </citation>
    <scope>NUCLEOTIDE SEQUENCE</scope>
    <source>
        <strain evidence="2">5933</strain>
    </source>
</reference>
<name>A0A9D2Q8E6_9FIRM</name>
<sequence length="413" mass="45617">MGQNVQLVGRQKLAQQQAQTAAQGGQVQTADDVFAQIFMNMTEGVQENTEMLMQQMGAQQDGEQDYTGAMELLAMLFQGNMPAQMLSDMSDSAQAQQLMQEVQALMSGGQGLEQGMLQPQAILQQLESGAFPQLKNLLTQAKEQPNEFSALLQKSGLSEQETQSLQQMIQGSTLTQETSVDVKKLFEAYSARNAQQNDVKASLNQTAQDDTAEEMLLDADALQAQMNLRSDALSQQMKMGQIAAVDKNAQSEEPIVKQVTQQMQLNLEKGSSEFTIRLRPENLGEITVKLVQKDGAMTLLLAADNENTKKLLNTNLEALREAVRPMQVEVREAVVQAQQSDGQDMSRQMDMSNGQFLGQQQTQQMLQDNSRHRANGVSWEAWLNGETDEEAATPEQAVQAAKVIAENLMDVYF</sequence>
<dbReference type="Gene3D" id="3.30.750.140">
    <property type="match status" value="1"/>
</dbReference>
<evidence type="ECO:0000313" key="2">
    <source>
        <dbReference type="EMBL" id="HJC72780.1"/>
    </source>
</evidence>
<accession>A0A9D2Q8E6</accession>
<evidence type="ECO:0000313" key="3">
    <source>
        <dbReference type="Proteomes" id="UP000823918"/>
    </source>
</evidence>
<dbReference type="Proteomes" id="UP000823918">
    <property type="component" value="Unassembled WGS sequence"/>
</dbReference>
<keyword evidence="2" id="KW-0282">Flagellum</keyword>
<proteinExistence type="predicted"/>
<reference evidence="2" key="1">
    <citation type="journal article" date="2021" name="PeerJ">
        <title>Extensive microbial diversity within the chicken gut microbiome revealed by metagenomics and culture.</title>
        <authorList>
            <person name="Gilroy R."/>
            <person name="Ravi A."/>
            <person name="Getino M."/>
            <person name="Pursley I."/>
            <person name="Horton D.L."/>
            <person name="Alikhan N.F."/>
            <person name="Baker D."/>
            <person name="Gharbi K."/>
            <person name="Hall N."/>
            <person name="Watson M."/>
            <person name="Adriaenssens E.M."/>
            <person name="Foster-Nyarko E."/>
            <person name="Jarju S."/>
            <person name="Secka A."/>
            <person name="Antonio M."/>
            <person name="Oren A."/>
            <person name="Chaudhuri R.R."/>
            <person name="La Ragione R."/>
            <person name="Hildebrand F."/>
            <person name="Pallen M.J."/>
        </authorList>
    </citation>
    <scope>NUCLEOTIDE SEQUENCE</scope>
    <source>
        <strain evidence="2">5933</strain>
    </source>
</reference>
<dbReference type="Pfam" id="PF02120">
    <property type="entry name" value="Flg_hook"/>
    <property type="match status" value="1"/>
</dbReference>
<gene>
    <name evidence="2" type="ORF">H9698_08330</name>
</gene>
<dbReference type="CDD" id="cd17470">
    <property type="entry name" value="T3SS_Flik_C"/>
    <property type="match status" value="1"/>
</dbReference>